<dbReference type="EMBL" id="KC576783">
    <property type="protein sequence ID" value="AGI13004.1"/>
    <property type="molecule type" value="Genomic_DNA"/>
</dbReference>
<dbReference type="RefSeq" id="YP_007869868.1">
    <property type="nucleotide sequence ID" value="NC_021061.1"/>
</dbReference>
<evidence type="ECO:0000313" key="2">
    <source>
        <dbReference type="Proteomes" id="UP000012171"/>
    </source>
</evidence>
<sequence length="214" mass="23844">MTAESMPKSNLLVNTAVCDAVPVLGPFGWFHRFDQNSAEAELVVEATGMANVCRLSLEPPALVNRLNQFGSTYGGALDGLFVPCDHRLLYDEDAILPGCDARRVRASVSELLDAVENRTERSKGSIAVEIFGDRKEQIGSFLVLDPFDRPVRKELACSGYPNFEESLGYQFVEVVLQMRELAEEPHQKFVHSHISGGVVSCHGRHRTWVREVQR</sequence>
<dbReference type="KEGG" id="vg:15302173"/>
<name>M4W8P0_9CAUD</name>
<protein>
    <submittedName>
        <fullName evidence="1">Uncharacterized protein</fullName>
    </submittedName>
</protein>
<dbReference type="GeneID" id="15302173"/>
<evidence type="ECO:0000313" key="1">
    <source>
        <dbReference type="EMBL" id="AGI13004.1"/>
    </source>
</evidence>
<organism evidence="1 2">
    <name type="scientific">Mycobacterium phage Butters</name>
    <dbReference type="NCBI Taxonomy" id="1296646"/>
    <lineage>
        <taxon>Viruses</taxon>
        <taxon>Duplodnaviria</taxon>
        <taxon>Heunggongvirae</taxon>
        <taxon>Uroviricota</taxon>
        <taxon>Caudoviricetes</taxon>
        <taxon>Nclasvirinae</taxon>
        <taxon>Charlievirus</taxon>
        <taxon>Charlievirus butters</taxon>
    </lineage>
</organism>
<accession>M4W8P0</accession>
<keyword evidence="2" id="KW-1185">Reference proteome</keyword>
<dbReference type="Proteomes" id="UP000012171">
    <property type="component" value="Segment"/>
</dbReference>
<reference evidence="1 2" key="1">
    <citation type="submission" date="2013-02" db="EMBL/GenBank/DDBJ databases">
        <authorList>
            <person name="Sin D.N."/>
            <person name="Magier S.J."/>
            <person name="Frangos S."/>
            <person name="Stomel J.S."/>
            <person name="Petersen C.L."/>
            <person name="Ma L."/>
            <person name="Godfried-Sie C."/>
            <person name="Govindan J."/>
            <person name="Kenna M.A."/>
            <person name="Marzillier J.Y."/>
            <person name="Ware V.C."/>
            <person name="Buck G.A."/>
            <person name="Campbell R."/>
            <person name="Carvalho M.R."/>
            <person name="Johnson A."/>
            <person name="Kettlewell J.M."/>
            <person name="Lee V."/>
            <person name="Loviza R."/>
            <person name="Renner D."/>
            <person name="Serrano M.G."/>
            <person name="Voegtly L.J."/>
            <person name="Walstead R."/>
            <person name="Wang Y.P."/>
            <person name="Bradley K.W."/>
            <person name="Khaja R."/>
            <person name="Lewis M.F."/>
            <person name="Barker L.P."/>
            <person name="Asai D.J."/>
            <person name="Bowman C.A."/>
            <person name="Russell D.A."/>
            <person name="Pope W.H."/>
            <person name="Jacobs-Sera D."/>
            <person name="Hendrix R.W."/>
            <person name="Hatfull G.F."/>
        </authorList>
    </citation>
    <scope>NUCLEOTIDE SEQUENCE [LARGE SCALE GENOMIC DNA]</scope>
</reference>
<gene>
    <name evidence="1" type="primary">57</name>
    <name evidence="1" type="ORF">PBI_BUTTERS_57</name>
</gene>
<dbReference type="OrthoDB" id="24656at10239"/>
<proteinExistence type="predicted"/>